<evidence type="ECO:0000256" key="4">
    <source>
        <dbReference type="ARBA" id="ARBA00022989"/>
    </source>
</evidence>
<accession>A0A370U6H4</accession>
<evidence type="ECO:0000256" key="5">
    <source>
        <dbReference type="ARBA" id="ARBA00023136"/>
    </source>
</evidence>
<dbReference type="Pfam" id="PF04241">
    <property type="entry name" value="DUF423"/>
    <property type="match status" value="1"/>
</dbReference>
<keyword evidence="3 6" id="KW-0812">Transmembrane</keyword>
<sequence>MELTKKQSFWAAVCAIQALIAVAAGAFGAHGLKAIVPQQNLEWWQTGCQYLMYHALAGFVMILLSSWRARLITPVKLFTSGSICFSGSLFIMTLSDIRQFGVVTPVGGLLYVVGWGVAIYCFIKYRKKEVN</sequence>
<dbReference type="InterPro" id="IPR006696">
    <property type="entry name" value="DUF423"/>
</dbReference>
<organism evidence="7 8">
    <name type="scientific">Marinomonas piezotolerans</name>
    <dbReference type="NCBI Taxonomy" id="2213058"/>
    <lineage>
        <taxon>Bacteria</taxon>
        <taxon>Pseudomonadati</taxon>
        <taxon>Pseudomonadota</taxon>
        <taxon>Gammaproteobacteria</taxon>
        <taxon>Oceanospirillales</taxon>
        <taxon>Oceanospirillaceae</taxon>
        <taxon>Marinomonas</taxon>
    </lineage>
</organism>
<comment type="caution">
    <text evidence="7">The sequence shown here is derived from an EMBL/GenBank/DDBJ whole genome shotgun (WGS) entry which is preliminary data.</text>
</comment>
<dbReference type="PANTHER" id="PTHR43461:SF1">
    <property type="entry name" value="TRANSMEMBRANE PROTEIN 256"/>
    <property type="match status" value="1"/>
</dbReference>
<comment type="similarity">
    <text evidence="2">Belongs to the UPF0382 family.</text>
</comment>
<dbReference type="AlphaFoldDB" id="A0A370U6H4"/>
<dbReference type="GO" id="GO:0005886">
    <property type="term" value="C:plasma membrane"/>
    <property type="evidence" value="ECO:0007669"/>
    <property type="project" value="TreeGrafter"/>
</dbReference>
<proteinExistence type="inferred from homology"/>
<evidence type="ECO:0000256" key="2">
    <source>
        <dbReference type="ARBA" id="ARBA00009694"/>
    </source>
</evidence>
<protein>
    <submittedName>
        <fullName evidence="7">DUF423 domain-containing protein</fullName>
    </submittedName>
</protein>
<dbReference type="EMBL" id="QKRA01000008">
    <property type="protein sequence ID" value="RDL43370.1"/>
    <property type="molecule type" value="Genomic_DNA"/>
</dbReference>
<evidence type="ECO:0000313" key="8">
    <source>
        <dbReference type="Proteomes" id="UP000254326"/>
    </source>
</evidence>
<name>A0A370U6H4_9GAMM</name>
<evidence type="ECO:0000256" key="6">
    <source>
        <dbReference type="SAM" id="Phobius"/>
    </source>
</evidence>
<feature type="transmembrane region" description="Helical" evidence="6">
    <location>
        <begin position="50"/>
        <end position="67"/>
    </location>
</feature>
<gene>
    <name evidence="7" type="ORF">DN730_15465</name>
</gene>
<evidence type="ECO:0000256" key="3">
    <source>
        <dbReference type="ARBA" id="ARBA00022692"/>
    </source>
</evidence>
<evidence type="ECO:0000313" key="7">
    <source>
        <dbReference type="EMBL" id="RDL43370.1"/>
    </source>
</evidence>
<dbReference type="RefSeq" id="WP_115469049.1">
    <property type="nucleotide sequence ID" value="NZ_QKRA01000008.1"/>
</dbReference>
<keyword evidence="5 6" id="KW-0472">Membrane</keyword>
<reference evidence="7 8" key="1">
    <citation type="submission" date="2018-06" db="EMBL/GenBank/DDBJ databases">
        <title>Marinomonas sp. YLB-05 draft genome sequence.</title>
        <authorList>
            <person name="Yu L."/>
            <person name="Tang X."/>
        </authorList>
    </citation>
    <scope>NUCLEOTIDE SEQUENCE [LARGE SCALE GENOMIC DNA]</scope>
    <source>
        <strain evidence="7 8">YLB-05</strain>
    </source>
</reference>
<dbReference type="OrthoDB" id="9802121at2"/>
<keyword evidence="4 6" id="KW-1133">Transmembrane helix</keyword>
<dbReference type="Proteomes" id="UP000254326">
    <property type="component" value="Unassembled WGS sequence"/>
</dbReference>
<evidence type="ECO:0000256" key="1">
    <source>
        <dbReference type="ARBA" id="ARBA00004141"/>
    </source>
</evidence>
<feature type="transmembrane region" description="Helical" evidence="6">
    <location>
        <begin position="100"/>
        <end position="123"/>
    </location>
</feature>
<comment type="subcellular location">
    <subcellularLocation>
        <location evidence="1">Membrane</location>
        <topology evidence="1">Multi-pass membrane protein</topology>
    </subcellularLocation>
</comment>
<dbReference type="PANTHER" id="PTHR43461">
    <property type="entry name" value="TRANSMEMBRANE PROTEIN 256"/>
    <property type="match status" value="1"/>
</dbReference>
<keyword evidence="8" id="KW-1185">Reference proteome</keyword>
<feature type="transmembrane region" description="Helical" evidence="6">
    <location>
        <begin position="74"/>
        <end position="94"/>
    </location>
</feature>